<comment type="caution">
    <text evidence="2">The sequence shown here is derived from an EMBL/GenBank/DDBJ whole genome shotgun (WGS) entry which is preliminary data.</text>
</comment>
<evidence type="ECO:0000313" key="3">
    <source>
        <dbReference type="Proteomes" id="UP000823941"/>
    </source>
</evidence>
<gene>
    <name evidence="2" type="ORF">JYU34_002976</name>
</gene>
<keyword evidence="3" id="KW-1185">Reference proteome</keyword>
<dbReference type="EMBL" id="JAHIBW010000004">
    <property type="protein sequence ID" value="KAG7311891.1"/>
    <property type="molecule type" value="Genomic_DNA"/>
</dbReference>
<evidence type="ECO:0000256" key="1">
    <source>
        <dbReference type="SAM" id="SignalP"/>
    </source>
</evidence>
<protein>
    <submittedName>
        <fullName evidence="2">Uncharacterized protein</fullName>
    </submittedName>
</protein>
<organism evidence="2 3">
    <name type="scientific">Plutella xylostella</name>
    <name type="common">Diamondback moth</name>
    <name type="synonym">Plutella maculipennis</name>
    <dbReference type="NCBI Taxonomy" id="51655"/>
    <lineage>
        <taxon>Eukaryota</taxon>
        <taxon>Metazoa</taxon>
        <taxon>Ecdysozoa</taxon>
        <taxon>Arthropoda</taxon>
        <taxon>Hexapoda</taxon>
        <taxon>Insecta</taxon>
        <taxon>Pterygota</taxon>
        <taxon>Neoptera</taxon>
        <taxon>Endopterygota</taxon>
        <taxon>Lepidoptera</taxon>
        <taxon>Glossata</taxon>
        <taxon>Ditrysia</taxon>
        <taxon>Yponomeutoidea</taxon>
        <taxon>Plutellidae</taxon>
        <taxon>Plutella</taxon>
    </lineage>
</organism>
<dbReference type="Proteomes" id="UP000823941">
    <property type="component" value="Chromosome 4"/>
</dbReference>
<evidence type="ECO:0000313" key="2">
    <source>
        <dbReference type="EMBL" id="KAG7311891.1"/>
    </source>
</evidence>
<feature type="chain" id="PRO_5047481204" evidence="1">
    <location>
        <begin position="21"/>
        <end position="198"/>
    </location>
</feature>
<accession>A0ABQ7R3M9</accession>
<sequence length="198" mass="22698">MALSIKQLVSISIVLNICVAWKPITLYSDFGSSIDQEFFIKVYPWIVNNMGHEIRVSYNFIGSGLDSSRLMCALRNIKNILYESQFLMCAANLYFLRREYDVFYHCIPDGIDVPLKPYSTCVQKQGPSLVRHSIKTFDRIQNSKNTPLIDLGHRQYTSYKTFDNAAMILETICKLFGRNRPIRCDNPSVLPTGYSSSE</sequence>
<name>A0ABQ7R3M9_PLUXY</name>
<feature type="signal peptide" evidence="1">
    <location>
        <begin position="1"/>
        <end position="20"/>
    </location>
</feature>
<keyword evidence="1" id="KW-0732">Signal</keyword>
<proteinExistence type="predicted"/>
<reference evidence="2 3" key="1">
    <citation type="submission" date="2021-06" db="EMBL/GenBank/DDBJ databases">
        <title>A haploid diamondback moth (Plutella xylostella L.) genome assembly resolves 31 chromosomes and identifies a diamide resistance mutation.</title>
        <authorList>
            <person name="Ward C.M."/>
            <person name="Perry K.D."/>
            <person name="Baker G."/>
            <person name="Powis K."/>
            <person name="Heckel D.G."/>
            <person name="Baxter S.W."/>
        </authorList>
    </citation>
    <scope>NUCLEOTIDE SEQUENCE [LARGE SCALE GENOMIC DNA]</scope>
    <source>
        <strain evidence="2 3">LV</strain>
        <tissue evidence="2">Single pupa</tissue>
    </source>
</reference>